<reference evidence="3 4" key="1">
    <citation type="submission" date="2020-07" db="EMBL/GenBank/DDBJ databases">
        <title>Sequencing the genomes of 1000 actinobacteria strains.</title>
        <authorList>
            <person name="Klenk H.-P."/>
        </authorList>
    </citation>
    <scope>NUCLEOTIDE SEQUENCE [LARGE SCALE GENOMIC DNA]</scope>
    <source>
        <strain evidence="3 4">DSM 18448</strain>
    </source>
</reference>
<dbReference type="AlphaFoldDB" id="A0A852ZRZ5"/>
<dbReference type="UniPathway" id="UPA00799"/>
<comment type="pathway">
    <text evidence="1">Carotenoid biosynthesis; phytoene biosynthesis.</text>
</comment>
<name>A0A852ZRZ5_9ACTN</name>
<dbReference type="CDD" id="cd00683">
    <property type="entry name" value="Trans_IPPS_HH"/>
    <property type="match status" value="1"/>
</dbReference>
<dbReference type="SUPFAM" id="SSF48576">
    <property type="entry name" value="Terpenoid synthases"/>
    <property type="match status" value="1"/>
</dbReference>
<gene>
    <name evidence="3" type="ORF">F4554_004024</name>
</gene>
<dbReference type="RefSeq" id="WP_179788972.1">
    <property type="nucleotide sequence ID" value="NZ_BAAARR010000037.1"/>
</dbReference>
<keyword evidence="2 3" id="KW-0808">Transferase</keyword>
<evidence type="ECO:0000256" key="1">
    <source>
        <dbReference type="ARBA" id="ARBA00004684"/>
    </source>
</evidence>
<dbReference type="EC" id="2.5.1.32" evidence="3"/>
<evidence type="ECO:0000313" key="3">
    <source>
        <dbReference type="EMBL" id="NYH91386.1"/>
    </source>
</evidence>
<dbReference type="SFLD" id="SFLDG01018">
    <property type="entry name" value="Squalene/Phytoene_Synthase_Lik"/>
    <property type="match status" value="1"/>
</dbReference>
<accession>A0A852ZRZ5</accession>
<dbReference type="SFLD" id="SFLDG01212">
    <property type="entry name" value="Phytoene_synthase_like"/>
    <property type="match status" value="1"/>
</dbReference>
<dbReference type="PANTHER" id="PTHR31480">
    <property type="entry name" value="BIFUNCTIONAL LYCOPENE CYCLASE/PHYTOENE SYNTHASE"/>
    <property type="match status" value="1"/>
</dbReference>
<dbReference type="GO" id="GO:0016117">
    <property type="term" value="P:carotenoid biosynthetic process"/>
    <property type="evidence" value="ECO:0007669"/>
    <property type="project" value="UniProtKB-ARBA"/>
</dbReference>
<dbReference type="InterPro" id="IPR002060">
    <property type="entry name" value="Squ/phyt_synthse"/>
</dbReference>
<dbReference type="Pfam" id="PF00494">
    <property type="entry name" value="SQS_PSY"/>
    <property type="match status" value="1"/>
</dbReference>
<dbReference type="InterPro" id="IPR019845">
    <property type="entry name" value="Squalene/phytoene_synthase_CS"/>
</dbReference>
<organism evidence="3 4">
    <name type="scientific">Actinopolymorpha rutila</name>
    <dbReference type="NCBI Taxonomy" id="446787"/>
    <lineage>
        <taxon>Bacteria</taxon>
        <taxon>Bacillati</taxon>
        <taxon>Actinomycetota</taxon>
        <taxon>Actinomycetes</taxon>
        <taxon>Propionibacteriales</taxon>
        <taxon>Actinopolymorphaceae</taxon>
        <taxon>Actinopolymorpha</taxon>
    </lineage>
</organism>
<sequence>MSDVTNAYDVCEEITRREARNFSYGIRLLPPPKRRALSAVYATARRIDDIGDGELPAEDKLRRLAEVRKAIVNLGGDATGEVAPAGTPEVSGGDPVLLALADAAARFPIPLDAFDELVSGCEADSCGTRYATFDDLVGYCRCVAGSVGRLSTGVYAPADLTHAMPLADSLGIALQITNILRDLREDRQIGRVYLPEEDLRRFGCSLDLDAAGRLADPPNRLAALVRFEADRAETWYQHGLTLLPLLDRRAAACTAAMAGIYRRLLRRIAHDPETVRAARLSLGTGEKLGVAVRALVRRSA</sequence>
<dbReference type="SFLD" id="SFLDS00005">
    <property type="entry name" value="Isoprenoid_Synthase_Type_I"/>
    <property type="match status" value="1"/>
</dbReference>
<dbReference type="GO" id="GO:0004311">
    <property type="term" value="F:geranylgeranyl diphosphate synthase activity"/>
    <property type="evidence" value="ECO:0007669"/>
    <property type="project" value="InterPro"/>
</dbReference>
<evidence type="ECO:0000256" key="2">
    <source>
        <dbReference type="ARBA" id="ARBA00022679"/>
    </source>
</evidence>
<dbReference type="EMBL" id="JACBZH010000001">
    <property type="protein sequence ID" value="NYH91386.1"/>
    <property type="molecule type" value="Genomic_DNA"/>
</dbReference>
<dbReference type="Gene3D" id="1.10.600.10">
    <property type="entry name" value="Farnesyl Diphosphate Synthase"/>
    <property type="match status" value="1"/>
</dbReference>
<comment type="caution">
    <text evidence="3">The sequence shown here is derived from an EMBL/GenBank/DDBJ whole genome shotgun (WGS) entry which is preliminary data.</text>
</comment>
<dbReference type="InterPro" id="IPR033904">
    <property type="entry name" value="Trans_IPPS_HH"/>
</dbReference>
<dbReference type="InterPro" id="IPR008949">
    <property type="entry name" value="Isoprenoid_synthase_dom_sf"/>
</dbReference>
<protein>
    <submittedName>
        <fullName evidence="3">Phytoene synthase</fullName>
        <ecNumber evidence="3">2.5.1.32</ecNumber>
    </submittedName>
</protein>
<keyword evidence="4" id="KW-1185">Reference proteome</keyword>
<dbReference type="PROSITE" id="PS01045">
    <property type="entry name" value="SQUALEN_PHYTOEN_SYN_2"/>
    <property type="match status" value="1"/>
</dbReference>
<dbReference type="InterPro" id="IPR044843">
    <property type="entry name" value="Trans_IPPS_bact-type"/>
</dbReference>
<dbReference type="Proteomes" id="UP000579605">
    <property type="component" value="Unassembled WGS sequence"/>
</dbReference>
<proteinExistence type="predicted"/>
<dbReference type="GO" id="GO:0051996">
    <property type="term" value="F:squalene synthase [NAD(P)H] activity"/>
    <property type="evidence" value="ECO:0007669"/>
    <property type="project" value="InterPro"/>
</dbReference>
<evidence type="ECO:0000313" key="4">
    <source>
        <dbReference type="Proteomes" id="UP000579605"/>
    </source>
</evidence>